<evidence type="ECO:0000313" key="3">
    <source>
        <dbReference type="WBParaSite" id="TTAC_0000320501-mRNA-1"/>
    </source>
</evidence>
<dbReference type="EMBL" id="UYWX01002045">
    <property type="protein sequence ID" value="VDM22128.1"/>
    <property type="molecule type" value="Genomic_DNA"/>
</dbReference>
<name>A0A0R3WR15_HYDTA</name>
<dbReference type="WBParaSite" id="TTAC_0000320501-mRNA-1">
    <property type="protein sequence ID" value="TTAC_0000320501-mRNA-1"/>
    <property type="gene ID" value="TTAC_0000320501"/>
</dbReference>
<protein>
    <submittedName>
        <fullName evidence="3">SRCR domain-containing protein</fullName>
    </submittedName>
</protein>
<keyword evidence="2" id="KW-1185">Reference proteome</keyword>
<accession>A0A0R3WR15</accession>
<gene>
    <name evidence="1" type="ORF">TTAC_LOCUS3190</name>
</gene>
<proteinExistence type="predicted"/>
<sequence>MDDQRGCDEASRSHGDAAEVEDCGLRSCHLTPTALVGEGERICFSRGDRSRRGYANRLGGENWTSWLSDACQVQSRKGMKDGGSDLNDRAVTAHVVRVGLIYEAVGNSVITGGDSDDWKVVNFCYGDSVAPIDTHHNSNACVLVSDNEEHHYYD</sequence>
<evidence type="ECO:0000313" key="2">
    <source>
        <dbReference type="Proteomes" id="UP000274429"/>
    </source>
</evidence>
<reference evidence="3" key="1">
    <citation type="submission" date="2017-02" db="UniProtKB">
        <authorList>
            <consortium name="WormBaseParasite"/>
        </authorList>
    </citation>
    <scope>IDENTIFICATION</scope>
</reference>
<dbReference type="AlphaFoldDB" id="A0A0R3WR15"/>
<organism evidence="3">
    <name type="scientific">Hydatigena taeniaeformis</name>
    <name type="common">Feline tapeworm</name>
    <name type="synonym">Taenia taeniaeformis</name>
    <dbReference type="NCBI Taxonomy" id="6205"/>
    <lineage>
        <taxon>Eukaryota</taxon>
        <taxon>Metazoa</taxon>
        <taxon>Spiralia</taxon>
        <taxon>Lophotrochozoa</taxon>
        <taxon>Platyhelminthes</taxon>
        <taxon>Cestoda</taxon>
        <taxon>Eucestoda</taxon>
        <taxon>Cyclophyllidea</taxon>
        <taxon>Taeniidae</taxon>
        <taxon>Hydatigera</taxon>
    </lineage>
</organism>
<reference evidence="1 2" key="2">
    <citation type="submission" date="2018-11" db="EMBL/GenBank/DDBJ databases">
        <authorList>
            <consortium name="Pathogen Informatics"/>
        </authorList>
    </citation>
    <scope>NUCLEOTIDE SEQUENCE [LARGE SCALE GENOMIC DNA]</scope>
</reference>
<dbReference type="Proteomes" id="UP000274429">
    <property type="component" value="Unassembled WGS sequence"/>
</dbReference>
<evidence type="ECO:0000313" key="1">
    <source>
        <dbReference type="EMBL" id="VDM22128.1"/>
    </source>
</evidence>